<dbReference type="PANTHER" id="PTHR44591">
    <property type="entry name" value="STRESS RESPONSE REGULATOR PROTEIN 1"/>
    <property type="match status" value="1"/>
</dbReference>
<keyword evidence="1 2" id="KW-0597">Phosphoprotein</keyword>
<dbReference type="EMBL" id="CP004885">
    <property type="protein sequence ID" value="AGX87214.1"/>
    <property type="molecule type" value="Genomic_DNA"/>
</dbReference>
<dbReference type="PANTHER" id="PTHR44591:SF20">
    <property type="entry name" value="PROTEIN PILH"/>
    <property type="match status" value="1"/>
</dbReference>
<evidence type="ECO:0000256" key="1">
    <source>
        <dbReference type="ARBA" id="ARBA00022553"/>
    </source>
</evidence>
<dbReference type="InterPro" id="IPR011006">
    <property type="entry name" value="CheY-like_superfamily"/>
</dbReference>
<feature type="modified residue" description="4-aspartylphosphate" evidence="2">
    <location>
        <position position="54"/>
    </location>
</feature>
<dbReference type="Gene3D" id="3.40.50.2300">
    <property type="match status" value="1"/>
</dbReference>
<evidence type="ECO:0000259" key="3">
    <source>
        <dbReference type="PROSITE" id="PS50110"/>
    </source>
</evidence>
<dbReference type="HOGENOM" id="CLU_000445_69_17_4"/>
<accession>U5NAI9</accession>
<organism evidence="4 5">
    <name type="scientific">Candidatus Symbiobacter mobilis CR</name>
    <dbReference type="NCBI Taxonomy" id="946483"/>
    <lineage>
        <taxon>Bacteria</taxon>
        <taxon>Pseudomonadati</taxon>
        <taxon>Pseudomonadota</taxon>
        <taxon>Betaproteobacteria</taxon>
        <taxon>Burkholderiales</taxon>
        <taxon>Comamonadaceae</taxon>
    </lineage>
</organism>
<dbReference type="InterPro" id="IPR001789">
    <property type="entry name" value="Sig_transdc_resp-reg_receiver"/>
</dbReference>
<dbReference type="KEGG" id="cbx:Cenrod_1121"/>
<evidence type="ECO:0000313" key="4">
    <source>
        <dbReference type="EMBL" id="AGX87214.1"/>
    </source>
</evidence>
<dbReference type="InterPro" id="IPR050595">
    <property type="entry name" value="Bact_response_regulator"/>
</dbReference>
<dbReference type="AlphaFoldDB" id="U5NAI9"/>
<dbReference type="Proteomes" id="UP000017184">
    <property type="component" value="Chromosome"/>
</dbReference>
<name>U5NAI9_9BURK</name>
<dbReference type="Pfam" id="PF00072">
    <property type="entry name" value="Response_reg"/>
    <property type="match status" value="1"/>
</dbReference>
<dbReference type="RefSeq" id="WP_022772032.1">
    <property type="nucleotide sequence ID" value="NC_022576.1"/>
</dbReference>
<evidence type="ECO:0000313" key="5">
    <source>
        <dbReference type="Proteomes" id="UP000017184"/>
    </source>
</evidence>
<reference evidence="4 5" key="1">
    <citation type="journal article" date="2013" name="Genome Biol.">
        <title>Genomic analysis reveals key aspects of prokaryotic symbiosis in the phototrophic consortium "Chlorochromatium aggregatum".</title>
        <authorList>
            <person name="Liu Z."/>
            <person name="Muller J."/>
            <person name="Li T."/>
            <person name="Alvey R.M."/>
            <person name="Vogl K."/>
            <person name="Frigaard N.U."/>
            <person name="Rockwell N.C."/>
            <person name="Boyd E.S."/>
            <person name="Tomsho L.P."/>
            <person name="Schuster S.C."/>
            <person name="Henke P."/>
            <person name="Rohde M."/>
            <person name="Overmann J."/>
            <person name="Bryant D.A."/>
        </authorList>
    </citation>
    <scope>NUCLEOTIDE SEQUENCE [LARGE SCALE GENOMIC DNA]</scope>
    <source>
        <strain evidence="4">CR</strain>
    </source>
</reference>
<dbReference type="SUPFAM" id="SSF52172">
    <property type="entry name" value="CheY-like"/>
    <property type="match status" value="1"/>
</dbReference>
<dbReference type="eggNOG" id="COG0745">
    <property type="taxonomic scope" value="Bacteria"/>
</dbReference>
<dbReference type="SMART" id="SM00448">
    <property type="entry name" value="REC"/>
    <property type="match status" value="1"/>
</dbReference>
<sequence>MTIRKVLVIDDSKTDSLFLSDILLRHGMTVHIAENAEEAMRCMENDKPDLILMDVVMPGQNGFQLTRSLCRNPQYAGIPIILCTSKSLETDRVWGLRQGARDYIVKPINAEELLTKIQAVASARTA</sequence>
<dbReference type="STRING" id="946483.Cenrod_1121"/>
<evidence type="ECO:0000256" key="2">
    <source>
        <dbReference type="PROSITE-ProRule" id="PRU00169"/>
    </source>
</evidence>
<feature type="domain" description="Response regulatory" evidence="3">
    <location>
        <begin position="5"/>
        <end position="121"/>
    </location>
</feature>
<protein>
    <submittedName>
        <fullName evidence="4">Twitching motility two-component system response regulator PilH</fullName>
    </submittedName>
</protein>
<keyword evidence="5" id="KW-1185">Reference proteome</keyword>
<dbReference type="OrthoDB" id="9801101at2"/>
<dbReference type="PROSITE" id="PS50110">
    <property type="entry name" value="RESPONSE_REGULATORY"/>
    <property type="match status" value="1"/>
</dbReference>
<dbReference type="GO" id="GO:0000160">
    <property type="term" value="P:phosphorelay signal transduction system"/>
    <property type="evidence" value="ECO:0007669"/>
    <property type="project" value="InterPro"/>
</dbReference>
<proteinExistence type="predicted"/>
<gene>
    <name evidence="4" type="primary">pilH</name>
    <name evidence="4" type="ORF">Cenrod_1121</name>
</gene>
<dbReference type="PATRIC" id="fig|946483.4.peg.1123"/>